<keyword evidence="1" id="KW-0175">Coiled coil</keyword>
<keyword evidence="3" id="KW-1185">Reference proteome</keyword>
<evidence type="ECO:0000256" key="1">
    <source>
        <dbReference type="SAM" id="Coils"/>
    </source>
</evidence>
<reference evidence="2 3" key="1">
    <citation type="submission" date="2024-01" db="EMBL/GenBank/DDBJ databases">
        <authorList>
            <person name="Botero Cardona J."/>
        </authorList>
    </citation>
    <scope>NUCLEOTIDE SEQUENCE [LARGE SCALE GENOMIC DNA]</scope>
    <source>
        <strain evidence="2 3">LMG 33000</strain>
    </source>
</reference>
<comment type="caution">
    <text evidence="2">The sequence shown here is derived from an EMBL/GenBank/DDBJ whole genome shotgun (WGS) entry which is preliminary data.</text>
</comment>
<protein>
    <submittedName>
        <fullName evidence="2">Uncharacterized protein</fullName>
    </submittedName>
</protein>
<proteinExistence type="predicted"/>
<accession>A0ABM9N3N2</accession>
<gene>
    <name evidence="2" type="ORF">R54876_GBNLAHCA_00317</name>
</gene>
<name>A0ABM9N3N2_9LACO</name>
<evidence type="ECO:0000313" key="3">
    <source>
        <dbReference type="Proteomes" id="UP001314241"/>
    </source>
</evidence>
<dbReference type="SUPFAM" id="SSF90257">
    <property type="entry name" value="Myosin rod fragments"/>
    <property type="match status" value="1"/>
</dbReference>
<organism evidence="2 3">
    <name type="scientific">Eupransor demetentiae</name>
    <dbReference type="NCBI Taxonomy" id="3109584"/>
    <lineage>
        <taxon>Bacteria</taxon>
        <taxon>Bacillati</taxon>
        <taxon>Bacillota</taxon>
        <taxon>Bacilli</taxon>
        <taxon>Lactobacillales</taxon>
        <taxon>Lactobacillaceae</taxon>
        <taxon>Eupransor</taxon>
    </lineage>
</organism>
<dbReference type="Proteomes" id="UP001314241">
    <property type="component" value="Unassembled WGS sequence"/>
</dbReference>
<dbReference type="RefSeq" id="WP_349641310.1">
    <property type="nucleotide sequence ID" value="NZ_CAWVOH010000001.1"/>
</dbReference>
<evidence type="ECO:0000313" key="2">
    <source>
        <dbReference type="EMBL" id="CAK8053759.1"/>
    </source>
</evidence>
<sequence length="79" mass="9114">MKFIDNIKGLFSDVKDFSQNAKKLSAQVKLLQAQVASSQELVQDVQTEVNKMNFKNKPHLDRIQEAQKDMQAELAKYHH</sequence>
<feature type="coiled-coil region" evidence="1">
    <location>
        <begin position="14"/>
        <end position="48"/>
    </location>
</feature>
<dbReference type="EMBL" id="CAWVOH010000001">
    <property type="protein sequence ID" value="CAK8053759.1"/>
    <property type="molecule type" value="Genomic_DNA"/>
</dbReference>